<evidence type="ECO:0008006" key="3">
    <source>
        <dbReference type="Google" id="ProtNLM"/>
    </source>
</evidence>
<dbReference type="Gene3D" id="3.40.50.300">
    <property type="entry name" value="P-loop containing nucleotide triphosphate hydrolases"/>
    <property type="match status" value="1"/>
</dbReference>
<dbReference type="PIRSF" id="PIRSF029407">
    <property type="entry name" value="UCP029407"/>
    <property type="match status" value="1"/>
</dbReference>
<dbReference type="InterPro" id="IPR014556">
    <property type="entry name" value="UCP029407"/>
</dbReference>
<accession>A0A4P1KDT9</accession>
<reference evidence="1 2" key="1">
    <citation type="submission" date="2019-04" db="EMBL/GenBank/DDBJ databases">
        <authorList>
            <consortium name="Pathogen Informatics"/>
        </authorList>
    </citation>
    <scope>NUCLEOTIDE SEQUENCE [LARGE SCALE GENOMIC DNA]</scope>
    <source>
        <strain evidence="1 2">NCTC9239</strain>
    </source>
</reference>
<keyword evidence="2" id="KW-1185">Reference proteome</keyword>
<dbReference type="AlphaFoldDB" id="A0A4P1KDT9"/>
<dbReference type="Proteomes" id="UP000309952">
    <property type="component" value="Chromosome"/>
</dbReference>
<evidence type="ECO:0000313" key="2">
    <source>
        <dbReference type="Proteomes" id="UP000309952"/>
    </source>
</evidence>
<dbReference type="SUPFAM" id="SSF52540">
    <property type="entry name" value="P-loop containing nucleoside triphosphate hydrolases"/>
    <property type="match status" value="1"/>
</dbReference>
<dbReference type="RefSeq" id="WP_138141987.1">
    <property type="nucleotide sequence ID" value="NZ_LR588407.1"/>
</dbReference>
<dbReference type="EMBL" id="LR588407">
    <property type="protein sequence ID" value="VTO18580.1"/>
    <property type="molecule type" value="Genomic_DNA"/>
</dbReference>
<dbReference type="KEGG" id="bvy:NCTC9239_02821"/>
<name>A0A4P1KDT9_9CAUL</name>
<dbReference type="InterPro" id="IPR027417">
    <property type="entry name" value="P-loop_NTPase"/>
</dbReference>
<proteinExistence type="predicted"/>
<sequence length="274" mass="30267">MTKKTALIVLGMHRSGTSSVAGALALAGAAAPKHLMPAAEDNPRGFWESSAVADFNDRVLAQEGSNWHDWRTLPGGSILVDAALRKDAAALIHDEFGAAETIVLKDPRICRLFPFWRQALTEAGYDLLIVSPFRAPSEVAASLVSRNTMGRSHALRLWMRHVLDAEHASRGLPRRFVMWPDFLTRWRANFAELSQMSSTPLNLDDAVSAEIDAFLSSDLRRQSDTSPVPASIARAHDGLLQLSRHGEHPDLHRALDELRFDFDQACAVFEDAPR</sequence>
<evidence type="ECO:0000313" key="1">
    <source>
        <dbReference type="EMBL" id="VTO18580.1"/>
    </source>
</evidence>
<protein>
    <recommendedName>
        <fullName evidence="3">Sulfotransferase family</fullName>
    </recommendedName>
</protein>
<organism evidence="1 2">
    <name type="scientific">Brevundimonas vancanneytii</name>
    <dbReference type="NCBI Taxonomy" id="1325724"/>
    <lineage>
        <taxon>Bacteria</taxon>
        <taxon>Pseudomonadati</taxon>
        <taxon>Pseudomonadota</taxon>
        <taxon>Alphaproteobacteria</taxon>
        <taxon>Caulobacterales</taxon>
        <taxon>Caulobacteraceae</taxon>
        <taxon>Brevundimonas</taxon>
    </lineage>
</organism>
<gene>
    <name evidence="1" type="ORF">NCTC9239_02821</name>
</gene>